<feature type="coiled-coil region" evidence="1">
    <location>
        <begin position="75"/>
        <end position="109"/>
    </location>
</feature>
<dbReference type="RefSeq" id="WP_176163415.1">
    <property type="nucleotide sequence ID" value="NZ_CP054929.1"/>
</dbReference>
<gene>
    <name evidence="3" type="ORF">HUT08_21660</name>
</gene>
<dbReference type="AlphaFoldDB" id="A0A7H8NB38"/>
<evidence type="ECO:0000256" key="1">
    <source>
        <dbReference type="SAM" id="Coils"/>
    </source>
</evidence>
<name>A0A7H8NB38_9ACTN</name>
<sequence>MTARTRTRDDSRRGRIAARASERDARRDRFRLLLACVERGALSPGEFAQLRDDIGAEIAEHETCRRSAGGQQAAAMRLHKRIEAAEQAIVETEAERDEQAERLAAATKLAGALGSYLPGDGWHLVETVRRLCEGELTPEQALAEPVH</sequence>
<proteinExistence type="predicted"/>
<dbReference type="Proteomes" id="UP000509303">
    <property type="component" value="Chromosome"/>
</dbReference>
<evidence type="ECO:0000313" key="3">
    <source>
        <dbReference type="EMBL" id="QKW51697.1"/>
    </source>
</evidence>
<feature type="compositionally biased region" description="Basic and acidic residues" evidence="2">
    <location>
        <begin position="1"/>
        <end position="13"/>
    </location>
</feature>
<organism evidence="3 4">
    <name type="scientific">Streptomyces buecherae</name>
    <dbReference type="NCBI Taxonomy" id="2763006"/>
    <lineage>
        <taxon>Bacteria</taxon>
        <taxon>Bacillati</taxon>
        <taxon>Actinomycetota</taxon>
        <taxon>Actinomycetes</taxon>
        <taxon>Kitasatosporales</taxon>
        <taxon>Streptomycetaceae</taxon>
        <taxon>Streptomyces</taxon>
    </lineage>
</organism>
<keyword evidence="4" id="KW-1185">Reference proteome</keyword>
<dbReference type="EMBL" id="CP054929">
    <property type="protein sequence ID" value="QKW51697.1"/>
    <property type="molecule type" value="Genomic_DNA"/>
</dbReference>
<evidence type="ECO:0000256" key="2">
    <source>
        <dbReference type="SAM" id="MobiDB-lite"/>
    </source>
</evidence>
<protein>
    <submittedName>
        <fullName evidence="3">Uncharacterized protein</fullName>
    </submittedName>
</protein>
<keyword evidence="1" id="KW-0175">Coiled coil</keyword>
<reference evidence="3 4" key="1">
    <citation type="submission" date="2020-06" db="EMBL/GenBank/DDBJ databases">
        <title>Genome mining for natural products.</title>
        <authorList>
            <person name="Zhang B."/>
            <person name="Shi J."/>
            <person name="Ge H."/>
        </authorList>
    </citation>
    <scope>NUCLEOTIDE SEQUENCE [LARGE SCALE GENOMIC DNA]</scope>
    <source>
        <strain evidence="3 4">NA00687</strain>
    </source>
</reference>
<accession>A0A7H8NB38</accession>
<feature type="region of interest" description="Disordered" evidence="2">
    <location>
        <begin position="1"/>
        <end position="20"/>
    </location>
</feature>
<evidence type="ECO:0000313" key="4">
    <source>
        <dbReference type="Proteomes" id="UP000509303"/>
    </source>
</evidence>